<sequence>MKNLKYVIYREGDYYVSQCLNIEVSSFGVTIDEALANLKEAVELYLEDNKALNHFHEVGDFMLGEFALHA</sequence>
<dbReference type="RefSeq" id="WP_087146654.1">
    <property type="nucleotide sequence ID" value="NZ_FUKJ01000154.1"/>
</dbReference>
<dbReference type="EMBL" id="FUKJ01000154">
    <property type="protein sequence ID" value="SJM91722.1"/>
    <property type="molecule type" value="Genomic_DNA"/>
</dbReference>
<dbReference type="InterPro" id="IPR035069">
    <property type="entry name" value="TTHA1013/TTHA0281-like"/>
</dbReference>
<evidence type="ECO:0000313" key="2">
    <source>
        <dbReference type="Proteomes" id="UP000195442"/>
    </source>
</evidence>
<keyword evidence="2" id="KW-1185">Reference proteome</keyword>
<dbReference type="Gene3D" id="3.30.160.250">
    <property type="match status" value="1"/>
</dbReference>
<evidence type="ECO:0000313" key="1">
    <source>
        <dbReference type="EMBL" id="SJM91722.1"/>
    </source>
</evidence>
<name>A0A1R4H654_9GAMM</name>
<accession>A0A1R4H654</accession>
<dbReference type="AlphaFoldDB" id="A0A1R4H654"/>
<dbReference type="SUPFAM" id="SSF143100">
    <property type="entry name" value="TTHA1013/TTHA0281-like"/>
    <property type="match status" value="1"/>
</dbReference>
<dbReference type="OrthoDB" id="8548685at2"/>
<organism evidence="1 2">
    <name type="scientific">Crenothrix polyspora</name>
    <dbReference type="NCBI Taxonomy" id="360316"/>
    <lineage>
        <taxon>Bacteria</taxon>
        <taxon>Pseudomonadati</taxon>
        <taxon>Pseudomonadota</taxon>
        <taxon>Gammaproteobacteria</taxon>
        <taxon>Methylococcales</taxon>
        <taxon>Crenotrichaceae</taxon>
        <taxon>Crenothrix</taxon>
    </lineage>
</organism>
<reference evidence="2" key="1">
    <citation type="submission" date="2017-02" db="EMBL/GenBank/DDBJ databases">
        <authorList>
            <person name="Daims H."/>
        </authorList>
    </citation>
    <scope>NUCLEOTIDE SEQUENCE [LARGE SCALE GENOMIC DNA]</scope>
</reference>
<proteinExistence type="predicted"/>
<gene>
    <name evidence="1" type="ORF">CRENPOLYSF2_2370003</name>
</gene>
<evidence type="ECO:0008006" key="3">
    <source>
        <dbReference type="Google" id="ProtNLM"/>
    </source>
</evidence>
<dbReference type="Proteomes" id="UP000195442">
    <property type="component" value="Unassembled WGS sequence"/>
</dbReference>
<protein>
    <recommendedName>
        <fullName evidence="3">HicB-like antitoxin of toxin-antitoxin system domain-containing protein</fullName>
    </recommendedName>
</protein>